<dbReference type="RefSeq" id="WP_213170511.1">
    <property type="nucleotide sequence ID" value="NZ_CP070496.1"/>
</dbReference>
<dbReference type="PANTHER" id="PTHR47359:SF3">
    <property type="entry name" value="NLP_P60 DOMAIN-CONTAINING PROTEIN-RELATED"/>
    <property type="match status" value="1"/>
</dbReference>
<proteinExistence type="inferred from homology"/>
<evidence type="ECO:0000256" key="2">
    <source>
        <dbReference type="ARBA" id="ARBA00022670"/>
    </source>
</evidence>
<dbReference type="InterPro" id="IPR051794">
    <property type="entry name" value="PG_Endopeptidase_C40"/>
</dbReference>
<feature type="region of interest" description="Disordered" evidence="6">
    <location>
        <begin position="178"/>
        <end position="218"/>
    </location>
</feature>
<evidence type="ECO:0000256" key="3">
    <source>
        <dbReference type="ARBA" id="ARBA00022801"/>
    </source>
</evidence>
<evidence type="ECO:0000259" key="7">
    <source>
        <dbReference type="PROSITE" id="PS51935"/>
    </source>
</evidence>
<evidence type="ECO:0000256" key="4">
    <source>
        <dbReference type="ARBA" id="ARBA00022807"/>
    </source>
</evidence>
<dbReference type="Proteomes" id="UP000662939">
    <property type="component" value="Chromosome"/>
</dbReference>
<comment type="similarity">
    <text evidence="1">Belongs to the peptidase C40 family.</text>
</comment>
<evidence type="ECO:0000313" key="9">
    <source>
        <dbReference type="Proteomes" id="UP000662939"/>
    </source>
</evidence>
<reference evidence="8" key="1">
    <citation type="submission" date="2021-02" db="EMBL/GenBank/DDBJ databases">
        <title>Natronoglycomyces albus gen. nov., sp. nov, a haloalkaliphilic actinobacterium from a soda solonchak soil.</title>
        <authorList>
            <person name="Sorokin D.Y."/>
            <person name="Khijniak T.V."/>
            <person name="Zakharycheva A.P."/>
            <person name="Boueva O.V."/>
            <person name="Ariskina E.V."/>
            <person name="Hahnke R.L."/>
            <person name="Bunk B."/>
            <person name="Sproer C."/>
            <person name="Schumann P."/>
            <person name="Evtushenko L.I."/>
            <person name="Kublanov I.V."/>
        </authorList>
    </citation>
    <scope>NUCLEOTIDE SEQUENCE</scope>
    <source>
        <strain evidence="8">DSM 106290</strain>
    </source>
</reference>
<feature type="domain" description="NlpC/P60" evidence="7">
    <location>
        <begin position="223"/>
        <end position="337"/>
    </location>
</feature>
<dbReference type="GO" id="GO:0008234">
    <property type="term" value="F:cysteine-type peptidase activity"/>
    <property type="evidence" value="ECO:0007669"/>
    <property type="project" value="UniProtKB-KW"/>
</dbReference>
<dbReference type="InterPro" id="IPR000064">
    <property type="entry name" value="NLP_P60_dom"/>
</dbReference>
<dbReference type="EMBL" id="CP070496">
    <property type="protein sequence ID" value="QSB04512.1"/>
    <property type="molecule type" value="Genomic_DNA"/>
</dbReference>
<protein>
    <submittedName>
        <fullName evidence="8">C40 family peptidase</fullName>
    </submittedName>
</protein>
<dbReference type="PROSITE" id="PS51935">
    <property type="entry name" value="NLPC_P60"/>
    <property type="match status" value="1"/>
</dbReference>
<sequence length="337" mass="34354">MGIAVLGPASPAAADGQKVGNAVTAYGLTAATTPEVTDVDLDEATIDELDEHLEELDEAMETAEAQLGELTEAHSQKQAAIDAANGVIADSSERFSSVSEAVGSGETLASRLGALAHSTKGASDALAEATDTVNRKQPIVTALVGEVERAQSILSDLDEHIDSVESVIAQLEEEAARAQAEAEAEAAAEVSRAEESAASSSDSSSDSSSSGSSSSSNEATYNASAAQNAVDFAYNQIGKPYVFGAAGPGSYDCSGLTQAAFAVSGVSLAHNAATQINQTQSIARSDLRQGDLVFYQNGGHVAIYIGSGEVIHSPKPGDVVKVAPVDMMTPTSYGRVG</sequence>
<evidence type="ECO:0000256" key="1">
    <source>
        <dbReference type="ARBA" id="ARBA00007074"/>
    </source>
</evidence>
<dbReference type="GO" id="GO:0006508">
    <property type="term" value="P:proteolysis"/>
    <property type="evidence" value="ECO:0007669"/>
    <property type="project" value="UniProtKB-KW"/>
</dbReference>
<dbReference type="InterPro" id="IPR038765">
    <property type="entry name" value="Papain-like_cys_pep_sf"/>
</dbReference>
<feature type="coiled-coil region" evidence="5">
    <location>
        <begin position="39"/>
        <end position="80"/>
    </location>
</feature>
<dbReference type="SUPFAM" id="SSF54001">
    <property type="entry name" value="Cysteine proteinases"/>
    <property type="match status" value="1"/>
</dbReference>
<name>A0A895XL36_9ACTN</name>
<dbReference type="KEGG" id="nav:JQS30_12110"/>
<keyword evidence="5" id="KW-0175">Coiled coil</keyword>
<keyword evidence="9" id="KW-1185">Reference proteome</keyword>
<evidence type="ECO:0000313" key="8">
    <source>
        <dbReference type="EMBL" id="QSB04512.1"/>
    </source>
</evidence>
<keyword evidence="3" id="KW-0378">Hydrolase</keyword>
<dbReference type="PANTHER" id="PTHR47359">
    <property type="entry name" value="PEPTIDOGLYCAN DL-ENDOPEPTIDASE CWLO"/>
    <property type="match status" value="1"/>
</dbReference>
<keyword evidence="2" id="KW-0645">Protease</keyword>
<dbReference type="AlphaFoldDB" id="A0A895XL36"/>
<dbReference type="Pfam" id="PF00877">
    <property type="entry name" value="NLPC_P60"/>
    <property type="match status" value="1"/>
</dbReference>
<organism evidence="8 9">
    <name type="scientific">Natronoglycomyces albus</name>
    <dbReference type="NCBI Taxonomy" id="2811108"/>
    <lineage>
        <taxon>Bacteria</taxon>
        <taxon>Bacillati</taxon>
        <taxon>Actinomycetota</taxon>
        <taxon>Actinomycetes</taxon>
        <taxon>Glycomycetales</taxon>
        <taxon>Glycomycetaceae</taxon>
        <taxon>Natronoglycomyces</taxon>
    </lineage>
</organism>
<evidence type="ECO:0000256" key="6">
    <source>
        <dbReference type="SAM" id="MobiDB-lite"/>
    </source>
</evidence>
<keyword evidence="4" id="KW-0788">Thiol protease</keyword>
<accession>A0A895XL36</accession>
<gene>
    <name evidence="8" type="ORF">JQS30_12110</name>
</gene>
<evidence type="ECO:0000256" key="5">
    <source>
        <dbReference type="SAM" id="Coils"/>
    </source>
</evidence>
<dbReference type="Gene3D" id="3.90.1720.10">
    <property type="entry name" value="endopeptidase domain like (from Nostoc punctiforme)"/>
    <property type="match status" value="1"/>
</dbReference>